<evidence type="ECO:0000256" key="7">
    <source>
        <dbReference type="ARBA" id="ARBA00023212"/>
    </source>
</evidence>
<evidence type="ECO:0000256" key="6">
    <source>
        <dbReference type="ARBA" id="ARBA00023175"/>
    </source>
</evidence>
<keyword evidence="7 8" id="KW-0206">Cytoskeleton</keyword>
<dbReference type="InterPro" id="IPR037177">
    <property type="entry name" value="DLC_sf"/>
</dbReference>
<sequence length="89" mass="10222">MADYRAVIKSADMTDDMQQDAIETAIQAIQTETVHKNIAAYLKKEFDKKYGPTWHCVVGKNYGSFVTHEAQHFIYFFLDELAILLFKSA</sequence>
<evidence type="ECO:0000256" key="5">
    <source>
        <dbReference type="ARBA" id="ARBA00023017"/>
    </source>
</evidence>
<dbReference type="CDD" id="cd21452">
    <property type="entry name" value="DLC-like_DYNLL1_DYNLL2"/>
    <property type="match status" value="1"/>
</dbReference>
<evidence type="ECO:0000256" key="3">
    <source>
        <dbReference type="ARBA" id="ARBA00022490"/>
    </source>
</evidence>
<dbReference type="Proteomes" id="UP000187209">
    <property type="component" value="Unassembled WGS sequence"/>
</dbReference>
<evidence type="ECO:0000313" key="9">
    <source>
        <dbReference type="EMBL" id="OMJ67603.1"/>
    </source>
</evidence>
<dbReference type="FunFam" id="3.30.740.10:FF:000001">
    <property type="entry name" value="Dynein light chain"/>
    <property type="match status" value="1"/>
</dbReference>
<reference evidence="9 10" key="1">
    <citation type="submission" date="2016-11" db="EMBL/GenBank/DDBJ databases">
        <title>The macronuclear genome of Stentor coeruleus: a giant cell with tiny introns.</title>
        <authorList>
            <person name="Slabodnick M."/>
            <person name="Ruby J.G."/>
            <person name="Reiff S.B."/>
            <person name="Swart E.C."/>
            <person name="Gosai S."/>
            <person name="Prabakaran S."/>
            <person name="Witkowska E."/>
            <person name="Larue G.E."/>
            <person name="Fisher S."/>
            <person name="Freeman R.M."/>
            <person name="Gunawardena J."/>
            <person name="Chu W."/>
            <person name="Stover N.A."/>
            <person name="Gregory B.D."/>
            <person name="Nowacki M."/>
            <person name="Derisi J."/>
            <person name="Roy S.W."/>
            <person name="Marshall W.F."/>
            <person name="Sood P."/>
        </authorList>
    </citation>
    <scope>NUCLEOTIDE SEQUENCE [LARGE SCALE GENOMIC DNA]</scope>
    <source>
        <strain evidence="9">WM001</strain>
    </source>
</reference>
<dbReference type="InterPro" id="IPR001372">
    <property type="entry name" value="Dynein_light_chain_typ-1/2"/>
</dbReference>
<dbReference type="OrthoDB" id="10033309at2759"/>
<comment type="caution">
    <text evidence="9">The sequence shown here is derived from an EMBL/GenBank/DDBJ whole genome shotgun (WGS) entry which is preliminary data.</text>
</comment>
<comment type="similarity">
    <text evidence="2 8">Belongs to the dynein light chain family.</text>
</comment>
<dbReference type="SUPFAM" id="SSF54648">
    <property type="entry name" value="DLC"/>
    <property type="match status" value="1"/>
</dbReference>
<keyword evidence="10" id="KW-1185">Reference proteome</keyword>
<organism evidence="9 10">
    <name type="scientific">Stentor coeruleus</name>
    <dbReference type="NCBI Taxonomy" id="5963"/>
    <lineage>
        <taxon>Eukaryota</taxon>
        <taxon>Sar</taxon>
        <taxon>Alveolata</taxon>
        <taxon>Ciliophora</taxon>
        <taxon>Postciliodesmatophora</taxon>
        <taxon>Heterotrichea</taxon>
        <taxon>Heterotrichida</taxon>
        <taxon>Stentoridae</taxon>
        <taxon>Stentor</taxon>
    </lineage>
</organism>
<evidence type="ECO:0000256" key="8">
    <source>
        <dbReference type="RuleBase" id="RU365010"/>
    </source>
</evidence>
<keyword evidence="3 8" id="KW-0963">Cytoplasm</keyword>
<gene>
    <name evidence="9" type="ORF">SteCoe_35185</name>
</gene>
<evidence type="ECO:0000256" key="1">
    <source>
        <dbReference type="ARBA" id="ARBA00004245"/>
    </source>
</evidence>
<name>A0A1R2ASU3_9CILI</name>
<dbReference type="Gene3D" id="3.30.740.10">
    <property type="entry name" value="Protein Inhibitor Of Neuronal Nitric Oxide Synthase"/>
    <property type="match status" value="1"/>
</dbReference>
<keyword evidence="6 8" id="KW-0505">Motor protein</keyword>
<comment type="subcellular location">
    <subcellularLocation>
        <location evidence="1 8">Cytoplasm</location>
        <location evidence="1 8">Cytoskeleton</location>
    </subcellularLocation>
</comment>
<protein>
    <recommendedName>
        <fullName evidence="8">Dynein light chain</fullName>
    </recommendedName>
</protein>
<dbReference type="PANTHER" id="PTHR11886">
    <property type="entry name" value="DYNEIN LIGHT CHAIN"/>
    <property type="match status" value="1"/>
</dbReference>
<dbReference type="GO" id="GO:0005874">
    <property type="term" value="C:microtubule"/>
    <property type="evidence" value="ECO:0007669"/>
    <property type="project" value="UniProtKB-KW"/>
</dbReference>
<dbReference type="AlphaFoldDB" id="A0A1R2ASU3"/>
<proteinExistence type="inferred from homology"/>
<dbReference type="Pfam" id="PF01221">
    <property type="entry name" value="Dynein_light"/>
    <property type="match status" value="1"/>
</dbReference>
<dbReference type="EMBL" id="MPUH01001467">
    <property type="protein sequence ID" value="OMJ67603.1"/>
    <property type="molecule type" value="Genomic_DNA"/>
</dbReference>
<evidence type="ECO:0000256" key="4">
    <source>
        <dbReference type="ARBA" id="ARBA00022701"/>
    </source>
</evidence>
<evidence type="ECO:0000256" key="2">
    <source>
        <dbReference type="ARBA" id="ARBA00010156"/>
    </source>
</evidence>
<dbReference type="PANTHER" id="PTHR11886:SF35">
    <property type="entry name" value="DYNEIN LIGHT CHAIN"/>
    <property type="match status" value="1"/>
</dbReference>
<dbReference type="GO" id="GO:0007017">
    <property type="term" value="P:microtubule-based process"/>
    <property type="evidence" value="ECO:0007669"/>
    <property type="project" value="InterPro"/>
</dbReference>
<dbReference type="GO" id="GO:0045505">
    <property type="term" value="F:dynein intermediate chain binding"/>
    <property type="evidence" value="ECO:0007669"/>
    <property type="project" value="TreeGrafter"/>
</dbReference>
<keyword evidence="5 8" id="KW-0243">Dynein</keyword>
<keyword evidence="4 8" id="KW-0493">Microtubule</keyword>
<accession>A0A1R2ASU3</accession>
<dbReference type="GO" id="GO:0005868">
    <property type="term" value="C:cytoplasmic dynein complex"/>
    <property type="evidence" value="ECO:0007669"/>
    <property type="project" value="TreeGrafter"/>
</dbReference>
<evidence type="ECO:0000313" key="10">
    <source>
        <dbReference type="Proteomes" id="UP000187209"/>
    </source>
</evidence>
<dbReference type="SMART" id="SM01375">
    <property type="entry name" value="Dynein_light"/>
    <property type="match status" value="1"/>
</dbReference>